<feature type="compositionally biased region" description="Basic and acidic residues" evidence="1">
    <location>
        <begin position="18"/>
        <end position="30"/>
    </location>
</feature>
<feature type="non-terminal residue" evidence="2">
    <location>
        <position position="1"/>
    </location>
</feature>
<name>A0A0F8Y6I4_9ZZZZ</name>
<evidence type="ECO:0000256" key="1">
    <source>
        <dbReference type="SAM" id="MobiDB-lite"/>
    </source>
</evidence>
<dbReference type="AlphaFoldDB" id="A0A0F8Y6I4"/>
<dbReference type="EMBL" id="LAZR01058748">
    <property type="protein sequence ID" value="KKK69240.1"/>
    <property type="molecule type" value="Genomic_DNA"/>
</dbReference>
<feature type="region of interest" description="Disordered" evidence="1">
    <location>
        <begin position="65"/>
        <end position="84"/>
    </location>
</feature>
<protein>
    <submittedName>
        <fullName evidence="2">Uncharacterized protein</fullName>
    </submittedName>
</protein>
<feature type="compositionally biased region" description="Acidic residues" evidence="1">
    <location>
        <begin position="70"/>
        <end position="84"/>
    </location>
</feature>
<feature type="region of interest" description="Disordered" evidence="1">
    <location>
        <begin position="1"/>
        <end position="30"/>
    </location>
</feature>
<sequence length="84" mass="9583">EDSGDKRKSRGRNMTPEQRQEAGRRLQQARADKLGLETIQQLRELHLAPGKQPTKAEIKRVIKEFPADAEIADEDDENGEEDDE</sequence>
<organism evidence="2">
    <name type="scientific">marine sediment metagenome</name>
    <dbReference type="NCBI Taxonomy" id="412755"/>
    <lineage>
        <taxon>unclassified sequences</taxon>
        <taxon>metagenomes</taxon>
        <taxon>ecological metagenomes</taxon>
    </lineage>
</organism>
<reference evidence="2" key="1">
    <citation type="journal article" date="2015" name="Nature">
        <title>Complex archaea that bridge the gap between prokaryotes and eukaryotes.</title>
        <authorList>
            <person name="Spang A."/>
            <person name="Saw J.H."/>
            <person name="Jorgensen S.L."/>
            <person name="Zaremba-Niedzwiedzka K."/>
            <person name="Martijn J."/>
            <person name="Lind A.E."/>
            <person name="van Eijk R."/>
            <person name="Schleper C."/>
            <person name="Guy L."/>
            <person name="Ettema T.J."/>
        </authorList>
    </citation>
    <scope>NUCLEOTIDE SEQUENCE</scope>
</reference>
<comment type="caution">
    <text evidence="2">The sequence shown here is derived from an EMBL/GenBank/DDBJ whole genome shotgun (WGS) entry which is preliminary data.</text>
</comment>
<accession>A0A0F8Y6I4</accession>
<proteinExistence type="predicted"/>
<gene>
    <name evidence="2" type="ORF">LCGC14_2936050</name>
</gene>
<evidence type="ECO:0000313" key="2">
    <source>
        <dbReference type="EMBL" id="KKK69240.1"/>
    </source>
</evidence>